<evidence type="ECO:0000256" key="1">
    <source>
        <dbReference type="ARBA" id="ARBA00007818"/>
    </source>
</evidence>
<dbReference type="GO" id="GO:0008270">
    <property type="term" value="F:zinc ion binding"/>
    <property type="evidence" value="ECO:0007669"/>
    <property type="project" value="TreeGrafter"/>
</dbReference>
<keyword evidence="3" id="KW-0862">Zinc</keyword>
<dbReference type="SUPFAM" id="SSF141678">
    <property type="entry name" value="MAL13P1.257-like"/>
    <property type="match status" value="1"/>
</dbReference>
<dbReference type="EMBL" id="JAOPGA020001647">
    <property type="protein sequence ID" value="KAL0490161.1"/>
    <property type="molecule type" value="Genomic_DNA"/>
</dbReference>
<keyword evidence="5" id="KW-1185">Reference proteome</keyword>
<dbReference type="InterPro" id="IPR008584">
    <property type="entry name" value="CXXC_Zn-binding_euk"/>
</dbReference>
<gene>
    <name evidence="4" type="ORF">AKO1_006687</name>
</gene>
<comment type="caution">
    <text evidence="4">The sequence shown here is derived from an EMBL/GenBank/DDBJ whole genome shotgun (WGS) entry which is preliminary data.</text>
</comment>
<evidence type="ECO:0000313" key="5">
    <source>
        <dbReference type="Proteomes" id="UP001431209"/>
    </source>
</evidence>
<protein>
    <submittedName>
        <fullName evidence="4">CXXC motif containing zinc binding protein</fullName>
    </submittedName>
</protein>
<dbReference type="Proteomes" id="UP001431209">
    <property type="component" value="Unassembled WGS sequence"/>
</dbReference>
<organism evidence="4 5">
    <name type="scientific">Acrasis kona</name>
    <dbReference type="NCBI Taxonomy" id="1008807"/>
    <lineage>
        <taxon>Eukaryota</taxon>
        <taxon>Discoba</taxon>
        <taxon>Heterolobosea</taxon>
        <taxon>Tetramitia</taxon>
        <taxon>Eutetramitia</taxon>
        <taxon>Acrasidae</taxon>
        <taxon>Acrasis</taxon>
    </lineage>
</organism>
<evidence type="ECO:0000313" key="4">
    <source>
        <dbReference type="EMBL" id="KAL0490161.1"/>
    </source>
</evidence>
<dbReference type="AlphaFoldDB" id="A0AAW2ZNA1"/>
<accession>A0AAW2ZNA1</accession>
<evidence type="ECO:0000256" key="2">
    <source>
        <dbReference type="ARBA" id="ARBA00022723"/>
    </source>
</evidence>
<dbReference type="PANTHER" id="PTHR12857">
    <property type="entry name" value="CXXC MOTIF CONTAINING ZINC BINDING PROTEIN"/>
    <property type="match status" value="1"/>
</dbReference>
<reference evidence="4 5" key="1">
    <citation type="submission" date="2024-03" db="EMBL/GenBank/DDBJ databases">
        <title>The Acrasis kona genome and developmental transcriptomes reveal deep origins of eukaryotic multicellular pathways.</title>
        <authorList>
            <person name="Sheikh S."/>
            <person name="Fu C.-J."/>
            <person name="Brown M.W."/>
            <person name="Baldauf S.L."/>
        </authorList>
    </citation>
    <scope>NUCLEOTIDE SEQUENCE [LARGE SCALE GENOMIC DNA]</scope>
    <source>
        <strain evidence="4 5">ATCC MYA-3509</strain>
    </source>
</reference>
<keyword evidence="2" id="KW-0479">Metal-binding</keyword>
<name>A0AAW2ZNA1_9EUKA</name>
<dbReference type="Pfam" id="PF05907">
    <property type="entry name" value="CXXC_Zn-b_euk"/>
    <property type="match status" value="1"/>
</dbReference>
<proteinExistence type="inferred from homology"/>
<evidence type="ECO:0000256" key="3">
    <source>
        <dbReference type="ARBA" id="ARBA00022833"/>
    </source>
</evidence>
<dbReference type="PANTHER" id="PTHR12857:SF0">
    <property type="entry name" value="CXXC MOTIF CONTAINING ZINC BINDING PROTEIN"/>
    <property type="match status" value="1"/>
</dbReference>
<comment type="similarity">
    <text evidence="1">Belongs to the UPF0587 family.</text>
</comment>
<sequence length="163" mass="18305">MPKQQLQVRFEAENVAEVYIDDVEDFSWKIKVKCGSCNTESDFIFLQANEQVEQEGSRGVTNLLYKCTFCSRSGSIDVDPKSYKPIQVDSAGQKYQPLITFECRKGVEIVSWDPVGAQGVSCKGSSGTTFEVDLSEGTEWSDYDQEEEQSIGIYKIESQLVKV</sequence>